<evidence type="ECO:0000313" key="2">
    <source>
        <dbReference type="EMBL" id="CCG00963.1"/>
    </source>
</evidence>
<feature type="compositionally biased region" description="Basic residues" evidence="1">
    <location>
        <begin position="197"/>
        <end position="212"/>
    </location>
</feature>
<proteinExistence type="predicted"/>
<evidence type="ECO:0000256" key="1">
    <source>
        <dbReference type="SAM" id="MobiDB-lite"/>
    </source>
</evidence>
<dbReference type="InterPro" id="IPR025632">
    <property type="entry name" value="DUF4290"/>
</dbReference>
<reference evidence="2" key="2">
    <citation type="submission" date="2012-02" db="EMBL/GenBank/DDBJ databases">
        <authorList>
            <person name="Genoscope - CEA"/>
        </authorList>
    </citation>
    <scope>NUCLEOTIDE SEQUENCE</scope>
</reference>
<feature type="compositionally biased region" description="Low complexity" evidence="1">
    <location>
        <begin position="186"/>
        <end position="196"/>
    </location>
</feature>
<organism evidence="2">
    <name type="scientific">uncultured Flavobacteriia bacterium</name>
    <dbReference type="NCBI Taxonomy" id="212695"/>
    <lineage>
        <taxon>Bacteria</taxon>
        <taxon>Pseudomonadati</taxon>
        <taxon>Bacteroidota</taxon>
        <taxon>Flavobacteriia</taxon>
        <taxon>environmental samples</taxon>
    </lineage>
</organism>
<name>H6RII8_9BACT</name>
<accession>H6RII8</accession>
<dbReference type="EMBL" id="FO117621">
    <property type="protein sequence ID" value="CCG00963.1"/>
    <property type="molecule type" value="Genomic_DNA"/>
</dbReference>
<reference evidence="2" key="1">
    <citation type="journal article" date="2012" name="Environ. Microbiol.">
        <title>Genomic content of uncultured Bacteroidetes from contrasting oceanic provinces in the North Atlantic Ocean.</title>
        <authorList>
            <person name="Gomez-Pereira P.R."/>
            <person name="Schuler M."/>
            <person name="Fuchs B.M."/>
            <person name="Bennke C."/>
            <person name="Teeling H."/>
            <person name="Waldmann J."/>
            <person name="Richter M."/>
            <person name="Barbe V."/>
            <person name="Bataille E."/>
            <person name="Glockner F.O."/>
            <person name="Amann R."/>
        </authorList>
    </citation>
    <scope>NUCLEOTIDE SEQUENCE</scope>
</reference>
<gene>
    <name evidence="2" type="ORF">S3_BF_A10_0030</name>
</gene>
<dbReference type="AlphaFoldDB" id="H6RII8"/>
<feature type="region of interest" description="Disordered" evidence="1">
    <location>
        <begin position="184"/>
        <end position="212"/>
    </location>
</feature>
<dbReference type="Pfam" id="PF14123">
    <property type="entry name" value="DUF4290"/>
    <property type="match status" value="1"/>
</dbReference>
<sequence length="212" mass="24928">MELSYNTQLEKIALTEYGRGVQEMVEHLKLEKDRDKRNILAHTVFKVMVNLNPEIKNQTNYEQTVWDHMHEIANFELDIDNEYPAPEPTAKAEKPEHLGYKDVLSKYRYYGRNLIDMIDGAKDMEDGELKSMYINYIASFMVNSSKNWNEEDLTPTQVVQHLADLSEGKLQIAADSLDIHIETIRKPNNNRNNNNNRNRKKKKPFNPKYKKR</sequence>
<protein>
    <recommendedName>
        <fullName evidence="3">DUF4290 domain-containing protein</fullName>
    </recommendedName>
</protein>
<evidence type="ECO:0008006" key="3">
    <source>
        <dbReference type="Google" id="ProtNLM"/>
    </source>
</evidence>